<keyword evidence="5" id="KW-1185">Reference proteome</keyword>
<evidence type="ECO:0000259" key="3">
    <source>
        <dbReference type="PROSITE" id="PS51294"/>
    </source>
</evidence>
<feature type="region of interest" description="Disordered" evidence="1">
    <location>
        <begin position="350"/>
        <end position="597"/>
    </location>
</feature>
<evidence type="ECO:0000256" key="1">
    <source>
        <dbReference type="SAM" id="MobiDB-lite"/>
    </source>
</evidence>
<feature type="region of interest" description="Disordered" evidence="1">
    <location>
        <begin position="282"/>
        <end position="326"/>
    </location>
</feature>
<dbReference type="InterPro" id="IPR017930">
    <property type="entry name" value="Myb_dom"/>
</dbReference>
<dbReference type="InterPro" id="IPR031105">
    <property type="entry name" value="TRP_plant"/>
</dbReference>
<feature type="compositionally biased region" description="Basic and acidic residues" evidence="1">
    <location>
        <begin position="55"/>
        <end position="64"/>
    </location>
</feature>
<dbReference type="InterPro" id="IPR009057">
    <property type="entry name" value="Homeodomain-like_sf"/>
</dbReference>
<dbReference type="SUPFAM" id="SSF54236">
    <property type="entry name" value="Ubiquitin-like"/>
    <property type="match status" value="1"/>
</dbReference>
<dbReference type="GO" id="GO:0042162">
    <property type="term" value="F:telomeric DNA binding"/>
    <property type="evidence" value="ECO:0007669"/>
    <property type="project" value="UniProtKB-ARBA"/>
</dbReference>
<dbReference type="EMBL" id="DF236986">
    <property type="protein sequence ID" value="GAQ79733.1"/>
    <property type="molecule type" value="Genomic_DNA"/>
</dbReference>
<name>A0A1Y1HNX9_KLENI</name>
<dbReference type="PROSITE" id="PS50090">
    <property type="entry name" value="MYB_LIKE"/>
    <property type="match status" value="1"/>
</dbReference>
<feature type="domain" description="HTH myb-type" evidence="3">
    <location>
        <begin position="817"/>
        <end position="876"/>
    </location>
</feature>
<feature type="compositionally biased region" description="Pro residues" evidence="1">
    <location>
        <begin position="532"/>
        <end position="542"/>
    </location>
</feature>
<dbReference type="InterPro" id="IPR029071">
    <property type="entry name" value="Ubiquitin-like_domsf"/>
</dbReference>
<feature type="compositionally biased region" description="Low complexity" evidence="1">
    <location>
        <begin position="490"/>
        <end position="500"/>
    </location>
</feature>
<dbReference type="Gene3D" id="1.10.246.220">
    <property type="match status" value="1"/>
</dbReference>
<feature type="region of interest" description="Disordered" evidence="1">
    <location>
        <begin position="29"/>
        <end position="137"/>
    </location>
</feature>
<feature type="region of interest" description="Disordered" evidence="1">
    <location>
        <begin position="919"/>
        <end position="1058"/>
    </location>
</feature>
<feature type="compositionally biased region" description="Gly residues" evidence="1">
    <location>
        <begin position="1039"/>
        <end position="1053"/>
    </location>
</feature>
<dbReference type="STRING" id="105231.A0A1Y1HNX9"/>
<feature type="compositionally biased region" description="Pro residues" evidence="1">
    <location>
        <begin position="551"/>
        <end position="581"/>
    </location>
</feature>
<dbReference type="OrthoDB" id="2020981at2759"/>
<dbReference type="OMA" id="INIMEMI"/>
<protein>
    <submittedName>
        <fullName evidence="4">MYB family transcription factor</fullName>
    </submittedName>
</protein>
<evidence type="ECO:0000259" key="2">
    <source>
        <dbReference type="PROSITE" id="PS50090"/>
    </source>
</evidence>
<gene>
    <name evidence="4" type="ORF">KFL_000370070</name>
</gene>
<evidence type="ECO:0000313" key="4">
    <source>
        <dbReference type="EMBL" id="GAQ79733.1"/>
    </source>
</evidence>
<accession>A0A1Y1HNX9</accession>
<sequence length="1132" mass="119693">MQLSGKMDLGPALPKASAAEEAAALDYLVDPLEEVGEERAEQQEDGRGVNPTEDALPKEGHQEHSPPSGPLAGVPLAHDVPQPKAHPFQDSAEPGATEIHAILPARGNKRQRNPAEKEEGHIRRARPRPRREELDRVKGRRMDISPLPLRLLVRSAVYEDITVVVPRDANISQLKRAIEEQSNSRLKESFSPTLLFGKTPLNKDSLTLKQVGIVQDDTIVGFLARDTRALIESAGLLRFHELHEIVPTPTTVIRPSPTGEAAARALVGLGNVTAEGYGAYVSTTPLAQPKPSRRNQSATGVKRKSKDALGTFSLPPSVLNGPQLDPSQLPPGYCQVSAAELLMRGLAAASKTPASRNAKRRSPSLKPPSAPPAQTSPSQTDANSTATQDPTLPASETTQTAEVSAPQISVDLTPEPHSSPALAPTPQPAADVITAPEPSPESASEPPNPAIPTSDPEVIPDLQTEPQSSAIDAPEPLPATATPSAPEPSAPLVESSAPESSPDPPSQDPQSSGALIPAGPSEEHPASAPQSTEPPIPAPPESGAPQDLPATTPPQQEPTPPTSAPTDEPPSFGPSHDPPSSTPFSEAPQPPVVVDDDDDWEARARAAAMRGNAPAPGGAYEIVKMERPADSSLGQDDGDWDKVAQQMALRGNHWLEPEAGTTERYVAMRPPTAVSPFPPEIIVTPSSEAQAFETPMPDPNATGAPPMRASGASPPADVIQSRIPENLDPGSYHMPNETQVPAIDPNGIPDPEGLSQLPYATAYIEQGYEAATAANEFAPPGTEEAGGMMVDDGQQWQLALSEPKQEKSLKQKHPTGDQRRARRLFTVGEVEALVTAVERLGTGRWRDVKQRAFPLARHRTYADLKDKWKTLVRTAQIAPSQRRGVEVPEDLLERVTRAHFFWRRQAEFDERYAAQYAALPPGEQGDPPYAQGPDILPSYPGQDPPPPIVEEVQDVPGDGTGTERNGGPQAGDYQQVLVSSPGADQAHPSGGVGSALETQEGGREKQPSDLGPLDLGYAPGLAGGFRMGRGNDAQNDQGTGEGYQNGAEGGAGSTGTERGVLQSQGALEARGPESEAENIDATVDGALAVEVQAGSKLPGLALETKPYVPSSGVESLRAAYDRQVSMEADVIN</sequence>
<dbReference type="InterPro" id="IPR001005">
    <property type="entry name" value="SANT/Myb"/>
</dbReference>
<dbReference type="CDD" id="cd11660">
    <property type="entry name" value="SANT_TRF"/>
    <property type="match status" value="1"/>
</dbReference>
<feature type="compositionally biased region" description="Basic and acidic residues" evidence="1">
    <location>
        <begin position="37"/>
        <end position="47"/>
    </location>
</feature>
<feature type="compositionally biased region" description="Polar residues" evidence="1">
    <location>
        <begin position="381"/>
        <end position="402"/>
    </location>
</feature>
<dbReference type="PANTHER" id="PTHR21717:SF70">
    <property type="entry name" value="TELOMERE REPEAT-BINDING PROTEIN 2-RELATED"/>
    <property type="match status" value="1"/>
</dbReference>
<dbReference type="PROSITE" id="PS51294">
    <property type="entry name" value="HTH_MYB"/>
    <property type="match status" value="1"/>
</dbReference>
<organism evidence="4 5">
    <name type="scientific">Klebsormidium nitens</name>
    <name type="common">Green alga</name>
    <name type="synonym">Ulothrix nitens</name>
    <dbReference type="NCBI Taxonomy" id="105231"/>
    <lineage>
        <taxon>Eukaryota</taxon>
        <taxon>Viridiplantae</taxon>
        <taxon>Streptophyta</taxon>
        <taxon>Klebsormidiophyceae</taxon>
        <taxon>Klebsormidiales</taxon>
        <taxon>Klebsormidiaceae</taxon>
        <taxon>Klebsormidium</taxon>
    </lineage>
</organism>
<evidence type="ECO:0000313" key="5">
    <source>
        <dbReference type="Proteomes" id="UP000054558"/>
    </source>
</evidence>
<dbReference type="SMART" id="SM00717">
    <property type="entry name" value="SANT"/>
    <property type="match status" value="1"/>
</dbReference>
<dbReference type="SUPFAM" id="SSF46689">
    <property type="entry name" value="Homeodomain-like"/>
    <property type="match status" value="1"/>
</dbReference>
<dbReference type="AlphaFoldDB" id="A0A1Y1HNX9"/>
<dbReference type="PANTHER" id="PTHR21717">
    <property type="entry name" value="TELOMERIC REPEAT BINDING PROTEIN"/>
    <property type="match status" value="1"/>
</dbReference>
<feature type="domain" description="Myb-like" evidence="2">
    <location>
        <begin position="817"/>
        <end position="872"/>
    </location>
</feature>
<dbReference type="Proteomes" id="UP000054558">
    <property type="component" value="Unassembled WGS sequence"/>
</dbReference>
<proteinExistence type="predicted"/>
<feature type="compositionally biased region" description="Basic and acidic residues" evidence="1">
    <location>
        <begin position="113"/>
        <end position="122"/>
    </location>
</feature>
<reference evidence="4 5" key="1">
    <citation type="journal article" date="2014" name="Nat. Commun.">
        <title>Klebsormidium flaccidum genome reveals primary factors for plant terrestrial adaptation.</title>
        <authorList>
            <person name="Hori K."/>
            <person name="Maruyama F."/>
            <person name="Fujisawa T."/>
            <person name="Togashi T."/>
            <person name="Yamamoto N."/>
            <person name="Seo M."/>
            <person name="Sato S."/>
            <person name="Yamada T."/>
            <person name="Mori H."/>
            <person name="Tajima N."/>
            <person name="Moriyama T."/>
            <person name="Ikeuchi M."/>
            <person name="Watanabe M."/>
            <person name="Wada H."/>
            <person name="Kobayashi K."/>
            <person name="Saito M."/>
            <person name="Masuda T."/>
            <person name="Sasaki-Sekimoto Y."/>
            <person name="Mashiguchi K."/>
            <person name="Awai K."/>
            <person name="Shimojima M."/>
            <person name="Masuda S."/>
            <person name="Iwai M."/>
            <person name="Nobusawa T."/>
            <person name="Narise T."/>
            <person name="Kondo S."/>
            <person name="Saito H."/>
            <person name="Sato R."/>
            <person name="Murakawa M."/>
            <person name="Ihara Y."/>
            <person name="Oshima-Yamada Y."/>
            <person name="Ohtaka K."/>
            <person name="Satoh M."/>
            <person name="Sonobe K."/>
            <person name="Ishii M."/>
            <person name="Ohtani R."/>
            <person name="Kanamori-Sato M."/>
            <person name="Honoki R."/>
            <person name="Miyazaki D."/>
            <person name="Mochizuki H."/>
            <person name="Umetsu J."/>
            <person name="Higashi K."/>
            <person name="Shibata D."/>
            <person name="Kamiya Y."/>
            <person name="Sato N."/>
            <person name="Nakamura Y."/>
            <person name="Tabata S."/>
            <person name="Ida S."/>
            <person name="Kurokawa K."/>
            <person name="Ohta H."/>
        </authorList>
    </citation>
    <scope>NUCLEOTIDE SEQUENCE [LARGE SCALE GENOMIC DNA]</scope>
    <source>
        <strain evidence="4 5">NIES-2285</strain>
    </source>
</reference>